<feature type="disulfide bond" description="Redox-active" evidence="3">
    <location>
        <begin position="67"/>
        <end position="71"/>
    </location>
</feature>
<comment type="similarity">
    <text evidence="1">Belongs to the SCO1/2 family.</text>
</comment>
<dbReference type="CDD" id="cd02968">
    <property type="entry name" value="SCO"/>
    <property type="match status" value="1"/>
</dbReference>
<keyword evidence="4" id="KW-0732">Signal</keyword>
<dbReference type="FunFam" id="3.40.30.10:FF:000013">
    <property type="entry name" value="Blast:Protein SCO1 homolog, mitochondrial"/>
    <property type="match status" value="1"/>
</dbReference>
<keyword evidence="3" id="KW-1015">Disulfide bond</keyword>
<evidence type="ECO:0000313" key="5">
    <source>
        <dbReference type="EMBL" id="MBK8890225.1"/>
    </source>
</evidence>
<dbReference type="GO" id="GO:0046872">
    <property type="term" value="F:metal ion binding"/>
    <property type="evidence" value="ECO:0007669"/>
    <property type="project" value="UniProtKB-KW"/>
</dbReference>
<comment type="caution">
    <text evidence="5">The sequence shown here is derived from an EMBL/GenBank/DDBJ whole genome shotgun (WGS) entry which is preliminary data.</text>
</comment>
<dbReference type="PANTHER" id="PTHR12151">
    <property type="entry name" value="ELECTRON TRANSPORT PROTIN SCO1/SENC FAMILY MEMBER"/>
    <property type="match status" value="1"/>
</dbReference>
<dbReference type="InterPro" id="IPR003782">
    <property type="entry name" value="SCO1/SenC"/>
</dbReference>
<feature type="chain" id="PRO_5039006821" evidence="4">
    <location>
        <begin position="21"/>
        <end position="200"/>
    </location>
</feature>
<feature type="binding site" evidence="2">
    <location>
        <position position="156"/>
    </location>
    <ligand>
        <name>Cu cation</name>
        <dbReference type="ChEBI" id="CHEBI:23378"/>
    </ligand>
</feature>
<evidence type="ECO:0000313" key="6">
    <source>
        <dbReference type="Proteomes" id="UP000808146"/>
    </source>
</evidence>
<accession>A0A9D7QMS3</accession>
<feature type="binding site" evidence="2">
    <location>
        <position position="67"/>
    </location>
    <ligand>
        <name>Cu cation</name>
        <dbReference type="ChEBI" id="CHEBI:23378"/>
    </ligand>
</feature>
<evidence type="ECO:0000256" key="3">
    <source>
        <dbReference type="PIRSR" id="PIRSR603782-2"/>
    </source>
</evidence>
<dbReference type="AlphaFoldDB" id="A0A9D7QMS3"/>
<evidence type="ECO:0000256" key="2">
    <source>
        <dbReference type="PIRSR" id="PIRSR603782-1"/>
    </source>
</evidence>
<dbReference type="Proteomes" id="UP000808146">
    <property type="component" value="Unassembled WGS sequence"/>
</dbReference>
<dbReference type="InterPro" id="IPR036249">
    <property type="entry name" value="Thioredoxin-like_sf"/>
</dbReference>
<name>A0A9D7QMS3_9RHOO</name>
<gene>
    <name evidence="5" type="ORF">IPN75_07370</name>
</gene>
<feature type="signal peptide" evidence="4">
    <location>
        <begin position="1"/>
        <end position="20"/>
    </location>
</feature>
<proteinExistence type="inferred from homology"/>
<dbReference type="EMBL" id="JADKBR010000005">
    <property type="protein sequence ID" value="MBK8890225.1"/>
    <property type="molecule type" value="Genomic_DNA"/>
</dbReference>
<evidence type="ECO:0000256" key="1">
    <source>
        <dbReference type="ARBA" id="ARBA00010996"/>
    </source>
</evidence>
<reference evidence="5" key="1">
    <citation type="submission" date="2020-10" db="EMBL/GenBank/DDBJ databases">
        <title>Connecting structure to function with the recovery of over 1000 high-quality activated sludge metagenome-assembled genomes encoding full-length rRNA genes using long-read sequencing.</title>
        <authorList>
            <person name="Singleton C.M."/>
            <person name="Petriglieri F."/>
            <person name="Kristensen J.M."/>
            <person name="Kirkegaard R.H."/>
            <person name="Michaelsen T.Y."/>
            <person name="Andersen M.H."/>
            <person name="Karst S.M."/>
            <person name="Dueholm M.S."/>
            <person name="Nielsen P.H."/>
            <person name="Albertsen M."/>
        </authorList>
    </citation>
    <scope>NUCLEOTIDE SEQUENCE</scope>
    <source>
        <strain evidence="5">OdNE_18-Q3-R46-58_BAT3C.305</strain>
    </source>
</reference>
<sequence>MIRLGVLLLAALLCCSPVAAQSAHDLLAGETRGINPRYLLQDPNGRSVTSEDFRGRFQLISFGYTYCPDICPTTLVEMAAILKQLGDQADRLQPIFITVDPERDTGKVLQTYTEFFDPRILGLTGSPALVRRAADNFRIRYAKVREPGSENYAVDHSAGMILLGPDGAFMKKFAFATPVDEITAQLVEILGAYQASPARR</sequence>
<dbReference type="Gene3D" id="3.40.30.10">
    <property type="entry name" value="Glutaredoxin"/>
    <property type="match status" value="1"/>
</dbReference>
<keyword evidence="2" id="KW-0479">Metal-binding</keyword>
<dbReference type="SUPFAM" id="SSF52833">
    <property type="entry name" value="Thioredoxin-like"/>
    <property type="match status" value="1"/>
</dbReference>
<protein>
    <submittedName>
        <fullName evidence="5">SCO family protein</fullName>
    </submittedName>
</protein>
<dbReference type="PANTHER" id="PTHR12151:SF25">
    <property type="entry name" value="LINALOOL DEHYDRATASE_ISOMERASE DOMAIN-CONTAINING PROTEIN"/>
    <property type="match status" value="1"/>
</dbReference>
<organism evidence="5 6">
    <name type="scientific">Candidatus Dechloromonas phosphorivorans</name>
    <dbReference type="NCBI Taxonomy" id="2899244"/>
    <lineage>
        <taxon>Bacteria</taxon>
        <taxon>Pseudomonadati</taxon>
        <taxon>Pseudomonadota</taxon>
        <taxon>Betaproteobacteria</taxon>
        <taxon>Rhodocyclales</taxon>
        <taxon>Azonexaceae</taxon>
        <taxon>Dechloromonas</taxon>
    </lineage>
</organism>
<feature type="binding site" evidence="2">
    <location>
        <position position="71"/>
    </location>
    <ligand>
        <name>Cu cation</name>
        <dbReference type="ChEBI" id="CHEBI:23378"/>
    </ligand>
</feature>
<evidence type="ECO:0000256" key="4">
    <source>
        <dbReference type="SAM" id="SignalP"/>
    </source>
</evidence>
<dbReference type="Pfam" id="PF02630">
    <property type="entry name" value="SCO1-SenC"/>
    <property type="match status" value="1"/>
</dbReference>
<keyword evidence="2" id="KW-0186">Copper</keyword>